<dbReference type="AlphaFoldDB" id="A0A1G2ICY1"/>
<dbReference type="SUPFAM" id="SSF88659">
    <property type="entry name" value="Sigma3 and sigma4 domains of RNA polymerase sigma factors"/>
    <property type="match status" value="1"/>
</dbReference>
<dbReference type="SUPFAM" id="SSF88946">
    <property type="entry name" value="Sigma2 domain of RNA polymerase sigma factors"/>
    <property type="match status" value="1"/>
</dbReference>
<dbReference type="NCBIfam" id="TIGR02937">
    <property type="entry name" value="sigma70-ECF"/>
    <property type="match status" value="1"/>
</dbReference>
<dbReference type="InterPro" id="IPR007627">
    <property type="entry name" value="RNA_pol_sigma70_r2"/>
</dbReference>
<evidence type="ECO:0000256" key="1">
    <source>
        <dbReference type="ARBA" id="ARBA00010641"/>
    </source>
</evidence>
<dbReference type="STRING" id="1802214.A2908_03580"/>
<name>A0A1G2ICY1_9BACT</name>
<evidence type="ECO:0000256" key="4">
    <source>
        <dbReference type="ARBA" id="ARBA00023125"/>
    </source>
</evidence>
<dbReference type="InterPro" id="IPR039425">
    <property type="entry name" value="RNA_pol_sigma-70-like"/>
</dbReference>
<keyword evidence="2" id="KW-0805">Transcription regulation</keyword>
<protein>
    <recommendedName>
        <fullName evidence="10">RNA polymerase sigma-70 region 2 domain-containing protein</fullName>
    </recommendedName>
</protein>
<dbReference type="Pfam" id="PF04542">
    <property type="entry name" value="Sigma70_r2"/>
    <property type="match status" value="1"/>
</dbReference>
<dbReference type="Pfam" id="PF08281">
    <property type="entry name" value="Sigma70_r4_2"/>
    <property type="match status" value="1"/>
</dbReference>
<dbReference type="InterPro" id="IPR036388">
    <property type="entry name" value="WH-like_DNA-bd_sf"/>
</dbReference>
<dbReference type="Gene3D" id="1.10.1740.10">
    <property type="match status" value="1"/>
</dbReference>
<dbReference type="GO" id="GO:0006352">
    <property type="term" value="P:DNA-templated transcription initiation"/>
    <property type="evidence" value="ECO:0007669"/>
    <property type="project" value="InterPro"/>
</dbReference>
<dbReference type="Gene3D" id="1.10.10.10">
    <property type="entry name" value="Winged helix-like DNA-binding domain superfamily/Winged helix DNA-binding domain"/>
    <property type="match status" value="1"/>
</dbReference>
<dbReference type="InterPro" id="IPR013324">
    <property type="entry name" value="RNA_pol_sigma_r3/r4-like"/>
</dbReference>
<dbReference type="PANTHER" id="PTHR43133:SF8">
    <property type="entry name" value="RNA POLYMERASE SIGMA FACTOR HI_1459-RELATED"/>
    <property type="match status" value="1"/>
</dbReference>
<proteinExistence type="inferred from homology"/>
<reference evidence="8 9" key="1">
    <citation type="journal article" date="2016" name="Nat. Commun.">
        <title>Thousands of microbial genomes shed light on interconnected biogeochemical processes in an aquifer system.</title>
        <authorList>
            <person name="Anantharaman K."/>
            <person name="Brown C.T."/>
            <person name="Hug L.A."/>
            <person name="Sharon I."/>
            <person name="Castelle C.J."/>
            <person name="Probst A.J."/>
            <person name="Thomas B.C."/>
            <person name="Singh A."/>
            <person name="Wilkins M.J."/>
            <person name="Karaoz U."/>
            <person name="Brodie E.L."/>
            <person name="Williams K.H."/>
            <person name="Hubbard S.S."/>
            <person name="Banfield J.F."/>
        </authorList>
    </citation>
    <scope>NUCLEOTIDE SEQUENCE [LARGE SCALE GENOMIC DNA]</scope>
</reference>
<dbReference type="InterPro" id="IPR013325">
    <property type="entry name" value="RNA_pol_sigma_r2"/>
</dbReference>
<dbReference type="PANTHER" id="PTHR43133">
    <property type="entry name" value="RNA POLYMERASE ECF-TYPE SIGMA FACTO"/>
    <property type="match status" value="1"/>
</dbReference>
<dbReference type="Proteomes" id="UP000176774">
    <property type="component" value="Unassembled WGS sequence"/>
</dbReference>
<gene>
    <name evidence="8" type="ORF">A2908_03580</name>
</gene>
<evidence type="ECO:0008006" key="10">
    <source>
        <dbReference type="Google" id="ProtNLM"/>
    </source>
</evidence>
<evidence type="ECO:0000313" key="8">
    <source>
        <dbReference type="EMBL" id="OGZ72595.1"/>
    </source>
</evidence>
<keyword evidence="3" id="KW-0731">Sigma factor</keyword>
<keyword evidence="5" id="KW-0804">Transcription</keyword>
<evidence type="ECO:0000256" key="5">
    <source>
        <dbReference type="ARBA" id="ARBA00023163"/>
    </source>
</evidence>
<comment type="caution">
    <text evidence="8">The sequence shown here is derived from an EMBL/GenBank/DDBJ whole genome shotgun (WGS) entry which is preliminary data.</text>
</comment>
<evidence type="ECO:0000256" key="3">
    <source>
        <dbReference type="ARBA" id="ARBA00023082"/>
    </source>
</evidence>
<evidence type="ECO:0000259" key="7">
    <source>
        <dbReference type="Pfam" id="PF08281"/>
    </source>
</evidence>
<dbReference type="InterPro" id="IPR014284">
    <property type="entry name" value="RNA_pol_sigma-70_dom"/>
</dbReference>
<sequence length="185" mass="21655">MEKVTDEQLVIQYLNDKDELALEELIKRYLPRIFGFVKRYTGNEDTAADITQETFVKVWKNMKSFDSSKSFKTWIFTIAKRTAIDELRKKEAILFSTLDNDWVNNFGESLADKSASFLEQILMRQESKELAFAISKLPANYRSIVNMHIKDDLKLREIADILKKPPNTVKSRYRRGLNLLKILIK</sequence>
<feature type="domain" description="RNA polymerase sigma factor 70 region 4 type 2" evidence="7">
    <location>
        <begin position="129"/>
        <end position="178"/>
    </location>
</feature>
<dbReference type="GO" id="GO:0016987">
    <property type="term" value="F:sigma factor activity"/>
    <property type="evidence" value="ECO:0007669"/>
    <property type="project" value="UniProtKB-KW"/>
</dbReference>
<evidence type="ECO:0000259" key="6">
    <source>
        <dbReference type="Pfam" id="PF04542"/>
    </source>
</evidence>
<evidence type="ECO:0000313" key="9">
    <source>
        <dbReference type="Proteomes" id="UP000176774"/>
    </source>
</evidence>
<dbReference type="EMBL" id="MHPA01000024">
    <property type="protein sequence ID" value="OGZ72595.1"/>
    <property type="molecule type" value="Genomic_DNA"/>
</dbReference>
<dbReference type="GO" id="GO:0003677">
    <property type="term" value="F:DNA binding"/>
    <property type="evidence" value="ECO:0007669"/>
    <property type="project" value="UniProtKB-KW"/>
</dbReference>
<dbReference type="InterPro" id="IPR013249">
    <property type="entry name" value="RNA_pol_sigma70_r4_t2"/>
</dbReference>
<accession>A0A1G2ICY1</accession>
<keyword evidence="4" id="KW-0238">DNA-binding</keyword>
<comment type="similarity">
    <text evidence="1">Belongs to the sigma-70 factor family. ECF subfamily.</text>
</comment>
<organism evidence="8 9">
    <name type="scientific">Candidatus Staskawiczbacteria bacterium RIFCSPLOWO2_01_FULL_38_12b</name>
    <dbReference type="NCBI Taxonomy" id="1802214"/>
    <lineage>
        <taxon>Bacteria</taxon>
        <taxon>Candidatus Staskawicziibacteriota</taxon>
    </lineage>
</organism>
<feature type="domain" description="RNA polymerase sigma-70 region 2" evidence="6">
    <location>
        <begin position="25"/>
        <end position="91"/>
    </location>
</feature>
<evidence type="ECO:0000256" key="2">
    <source>
        <dbReference type="ARBA" id="ARBA00023015"/>
    </source>
</evidence>